<evidence type="ECO:0000313" key="8">
    <source>
        <dbReference type="EMBL" id="RRQ02382.1"/>
    </source>
</evidence>
<keyword evidence="9" id="KW-1185">Reference proteome</keyword>
<dbReference type="GeneID" id="60807894"/>
<dbReference type="InterPro" id="IPR014036">
    <property type="entry name" value="DeoR-like_C"/>
</dbReference>
<dbReference type="PROSITE" id="PS00894">
    <property type="entry name" value="HTH_DEOR_1"/>
    <property type="match status" value="1"/>
</dbReference>
<dbReference type="InterPro" id="IPR036388">
    <property type="entry name" value="WH-like_DNA-bd_sf"/>
</dbReference>
<evidence type="ECO:0000256" key="1">
    <source>
        <dbReference type="ARBA" id="ARBA00021390"/>
    </source>
</evidence>
<dbReference type="Gene3D" id="3.40.50.1360">
    <property type="match status" value="1"/>
</dbReference>
<keyword evidence="3" id="KW-0805">Transcription regulation</keyword>
<feature type="domain" description="HTH deoR-type" evidence="7">
    <location>
        <begin position="3"/>
        <end position="58"/>
    </location>
</feature>
<dbReference type="SMART" id="SM00420">
    <property type="entry name" value="HTH_DEOR"/>
    <property type="match status" value="1"/>
</dbReference>
<evidence type="ECO:0000256" key="4">
    <source>
        <dbReference type="ARBA" id="ARBA00023125"/>
    </source>
</evidence>
<dbReference type="InterPro" id="IPR037171">
    <property type="entry name" value="NagB/RpiA_transferase-like"/>
</dbReference>
<dbReference type="OrthoDB" id="7688673at2"/>
<dbReference type="Pfam" id="PF08220">
    <property type="entry name" value="HTH_DeoR"/>
    <property type="match status" value="1"/>
</dbReference>
<dbReference type="InterPro" id="IPR018356">
    <property type="entry name" value="Tscrpt_reg_HTH_DeoR_CS"/>
</dbReference>
<dbReference type="EMBL" id="PQNQ01000037">
    <property type="protein sequence ID" value="RRQ02382.1"/>
    <property type="molecule type" value="Genomic_DNA"/>
</dbReference>
<dbReference type="Gene3D" id="1.10.10.10">
    <property type="entry name" value="Winged helix-like DNA-binding domain superfamily/Winged helix DNA-binding domain"/>
    <property type="match status" value="1"/>
</dbReference>
<dbReference type="PROSITE" id="PS51000">
    <property type="entry name" value="HTH_DEOR_2"/>
    <property type="match status" value="1"/>
</dbReference>
<dbReference type="SUPFAM" id="SSF100950">
    <property type="entry name" value="NagB/RpiA/CoA transferase-like"/>
    <property type="match status" value="1"/>
</dbReference>
<dbReference type="SUPFAM" id="SSF46785">
    <property type="entry name" value="Winged helix' DNA-binding domain"/>
    <property type="match status" value="1"/>
</dbReference>
<reference evidence="8 9" key="1">
    <citation type="submission" date="2018-01" db="EMBL/GenBank/DDBJ databases">
        <title>Twenty Corynebacterium bovis Genomes.</title>
        <authorList>
            <person name="Gulvik C.A."/>
        </authorList>
    </citation>
    <scope>NUCLEOTIDE SEQUENCE [LARGE SCALE GENOMIC DNA]</scope>
    <source>
        <strain evidence="8 9">16-2004</strain>
    </source>
</reference>
<gene>
    <name evidence="8" type="ORF">CXF42_09735</name>
</gene>
<accession>A0A3R8RFY7</accession>
<dbReference type="InterPro" id="IPR036390">
    <property type="entry name" value="WH_DNA-bd_sf"/>
</dbReference>
<dbReference type="SMART" id="SM01134">
    <property type="entry name" value="DeoRC"/>
    <property type="match status" value="1"/>
</dbReference>
<comment type="caution">
    <text evidence="8">The sequence shown here is derived from an EMBL/GenBank/DDBJ whole genome shotgun (WGS) entry which is preliminary data.</text>
</comment>
<sequence length="255" mass="27517">MYAPQRQDTIAEDIRENGGMSVTDLAERFGVSTETIRRDLAVLEKDNRVTRVHGGAVAYRDRATNEDPIDDRQSQEADAKTVIAELAAAYLPTARGSVIVDSGTTTALLAERVAQTDNVSVVTNSLLFAHRLSRHGHHDLRVIGGRVRGVTQAIVGTQAVEDLRGLRADIAFLGANGVTADFGFSTLDPSEARTKEAMVRAARSRIVLADSTKLGEDLLCRFASPEDVDLLITDAKAGHPVVQELRAQGLEVVHP</sequence>
<keyword evidence="2" id="KW-0678">Repressor</keyword>
<keyword evidence="5" id="KW-0804">Transcription</keyword>
<dbReference type="Proteomes" id="UP000278422">
    <property type="component" value="Unassembled WGS sequence"/>
</dbReference>
<dbReference type="GO" id="GO:0003677">
    <property type="term" value="F:DNA binding"/>
    <property type="evidence" value="ECO:0007669"/>
    <property type="project" value="UniProtKB-KW"/>
</dbReference>
<evidence type="ECO:0000256" key="2">
    <source>
        <dbReference type="ARBA" id="ARBA00022491"/>
    </source>
</evidence>
<evidence type="ECO:0000313" key="9">
    <source>
        <dbReference type="Proteomes" id="UP000278422"/>
    </source>
</evidence>
<protein>
    <recommendedName>
        <fullName evidence="1">Lactose phosphotransferase system repressor</fullName>
    </recommendedName>
</protein>
<name>A0A3R8RFY7_9CORY</name>
<dbReference type="AlphaFoldDB" id="A0A3R8RFY7"/>
<organism evidence="8 9">
    <name type="scientific">Corynebacterium bovis</name>
    <dbReference type="NCBI Taxonomy" id="36808"/>
    <lineage>
        <taxon>Bacteria</taxon>
        <taxon>Bacillati</taxon>
        <taxon>Actinomycetota</taxon>
        <taxon>Actinomycetes</taxon>
        <taxon>Mycobacteriales</taxon>
        <taxon>Corynebacteriaceae</taxon>
        <taxon>Corynebacterium</taxon>
    </lineage>
</organism>
<dbReference type="GO" id="GO:0003700">
    <property type="term" value="F:DNA-binding transcription factor activity"/>
    <property type="evidence" value="ECO:0007669"/>
    <property type="project" value="InterPro"/>
</dbReference>
<dbReference type="InterPro" id="IPR050313">
    <property type="entry name" value="Carb_Metab_HTH_regulators"/>
</dbReference>
<dbReference type="PANTHER" id="PTHR30363:SF4">
    <property type="entry name" value="GLYCEROL-3-PHOSPHATE REGULON REPRESSOR"/>
    <property type="match status" value="1"/>
</dbReference>
<evidence type="ECO:0000259" key="7">
    <source>
        <dbReference type="PROSITE" id="PS51000"/>
    </source>
</evidence>
<dbReference type="PRINTS" id="PR00037">
    <property type="entry name" value="HTHLACR"/>
</dbReference>
<keyword evidence="4" id="KW-0238">DNA-binding</keyword>
<proteinExistence type="predicted"/>
<evidence type="ECO:0000256" key="5">
    <source>
        <dbReference type="ARBA" id="ARBA00023163"/>
    </source>
</evidence>
<comment type="function">
    <text evidence="6">Repressor of the lactose catabolism operon. Galactose-6-phosphate is the inducer.</text>
</comment>
<dbReference type="RefSeq" id="WP_010264528.1">
    <property type="nucleotide sequence ID" value="NZ_CP066067.1"/>
</dbReference>
<evidence type="ECO:0000256" key="6">
    <source>
        <dbReference type="ARBA" id="ARBA00024937"/>
    </source>
</evidence>
<dbReference type="Pfam" id="PF00455">
    <property type="entry name" value="DeoRC"/>
    <property type="match status" value="1"/>
</dbReference>
<dbReference type="PANTHER" id="PTHR30363">
    <property type="entry name" value="HTH-TYPE TRANSCRIPTIONAL REGULATOR SRLR-RELATED"/>
    <property type="match status" value="1"/>
</dbReference>
<dbReference type="InterPro" id="IPR001034">
    <property type="entry name" value="DeoR_HTH"/>
</dbReference>
<evidence type="ECO:0000256" key="3">
    <source>
        <dbReference type="ARBA" id="ARBA00023015"/>
    </source>
</evidence>